<gene>
    <name evidence="8" type="ORF">SSP0437_LOCUS6309</name>
</gene>
<keyword evidence="6" id="KW-0687">Ribonucleoprotein</keyword>
<accession>A0A7S1VEE8</accession>
<feature type="compositionally biased region" description="Acidic residues" evidence="7">
    <location>
        <begin position="170"/>
        <end position="185"/>
    </location>
</feature>
<dbReference type="InterPro" id="IPR009292">
    <property type="entry name" value="RRP36"/>
</dbReference>
<feature type="region of interest" description="Disordered" evidence="7">
    <location>
        <begin position="1"/>
        <end position="42"/>
    </location>
</feature>
<evidence type="ECO:0000313" key="8">
    <source>
        <dbReference type="EMBL" id="CAD9297205.1"/>
    </source>
</evidence>
<keyword evidence="4 6" id="KW-0698">rRNA processing</keyword>
<evidence type="ECO:0000256" key="6">
    <source>
        <dbReference type="RuleBase" id="RU368027"/>
    </source>
</evidence>
<evidence type="ECO:0000256" key="4">
    <source>
        <dbReference type="ARBA" id="ARBA00022552"/>
    </source>
</evidence>
<dbReference type="GO" id="GO:0000462">
    <property type="term" value="P:maturation of SSU-rRNA from tricistronic rRNA transcript (SSU-rRNA, 5.8S rRNA, LSU-rRNA)"/>
    <property type="evidence" value="ECO:0007669"/>
    <property type="project" value="TreeGrafter"/>
</dbReference>
<feature type="compositionally biased region" description="Basic and acidic residues" evidence="7">
    <location>
        <begin position="273"/>
        <end position="294"/>
    </location>
</feature>
<comment type="function">
    <text evidence="6">Component of the 90S pre-ribosome involved in the maturation of rRNAs. Required for early cleavages of the pre-RNAs in the 40S ribosomal subunit maturation pathway.</text>
</comment>
<dbReference type="GO" id="GO:0005730">
    <property type="term" value="C:nucleolus"/>
    <property type="evidence" value="ECO:0007669"/>
    <property type="project" value="UniProtKB-SubCell"/>
</dbReference>
<reference evidence="8" key="1">
    <citation type="submission" date="2021-01" db="EMBL/GenBank/DDBJ databases">
        <authorList>
            <person name="Corre E."/>
            <person name="Pelletier E."/>
            <person name="Niang G."/>
            <person name="Scheremetjew M."/>
            <person name="Finn R."/>
            <person name="Kale V."/>
            <person name="Holt S."/>
            <person name="Cochrane G."/>
            <person name="Meng A."/>
            <person name="Brown T."/>
            <person name="Cohen L."/>
        </authorList>
    </citation>
    <scope>NUCLEOTIDE SEQUENCE</scope>
    <source>
        <strain evidence="8">ATCC 50979</strain>
    </source>
</reference>
<comment type="similarity">
    <text evidence="2 6">Belongs to the RRP36 family.</text>
</comment>
<dbReference type="Pfam" id="PF06102">
    <property type="entry name" value="RRP36"/>
    <property type="match status" value="1"/>
</dbReference>
<dbReference type="GO" id="GO:0030686">
    <property type="term" value="C:90S preribosome"/>
    <property type="evidence" value="ECO:0007669"/>
    <property type="project" value="TreeGrafter"/>
</dbReference>
<comment type="subcellular location">
    <subcellularLocation>
        <location evidence="1 6">Nucleus</location>
        <location evidence="1 6">Nucleolus</location>
    </subcellularLocation>
</comment>
<feature type="compositionally biased region" description="Basic and acidic residues" evidence="7">
    <location>
        <begin position="160"/>
        <end position="169"/>
    </location>
</feature>
<evidence type="ECO:0000256" key="2">
    <source>
        <dbReference type="ARBA" id="ARBA00009418"/>
    </source>
</evidence>
<protein>
    <recommendedName>
        <fullName evidence="6">rRNA biogenesis protein RRP36</fullName>
    </recommendedName>
</protein>
<evidence type="ECO:0000256" key="7">
    <source>
        <dbReference type="SAM" id="MobiDB-lite"/>
    </source>
</evidence>
<keyword evidence="3 6" id="KW-0690">Ribosome biogenesis</keyword>
<evidence type="ECO:0000256" key="3">
    <source>
        <dbReference type="ARBA" id="ARBA00022517"/>
    </source>
</evidence>
<dbReference type="PANTHER" id="PTHR21738">
    <property type="entry name" value="RIBOSOMAL RNA PROCESSING PROTEIN 36 HOMOLOG"/>
    <property type="match status" value="1"/>
</dbReference>
<comment type="subunit">
    <text evidence="6">Associates with 90S and pre-40S pre-ribosomal particles.</text>
</comment>
<evidence type="ECO:0000256" key="5">
    <source>
        <dbReference type="ARBA" id="ARBA00023242"/>
    </source>
</evidence>
<name>A0A7S1VEE8_9EUKA</name>
<dbReference type="AlphaFoldDB" id="A0A7S1VEE8"/>
<dbReference type="EMBL" id="HBGL01008171">
    <property type="protein sequence ID" value="CAD9297205.1"/>
    <property type="molecule type" value="Transcribed_RNA"/>
</dbReference>
<sequence length="294" mass="32245">MSDVPLGVRATAARKRARSDNASATKKRSRTTATLPDTLPVVDAGADPRLVKFAKLFAESKKRAATKGRRAKGASSKGPAVVPIAKKKVGLQARLLGSVGGVTTASSRAKRDPRFDPLCGTLPPQSAPELIAARFPFIAEAEEREEKEITAKLRRHRLALQEEAAKGADGDEGDDGDDSDESAPDAEERQRAVLTEEELAELTRRRQSLRSRLFSRADAEKKRAALRKIRDEEAAAVAKGKTPYFHRKGELRRLASTGAVDHDAKREARKGRRDGNVARRQLREMQTARERKQA</sequence>
<proteinExistence type="inferred from homology"/>
<feature type="region of interest" description="Disordered" evidence="7">
    <location>
        <begin position="256"/>
        <end position="294"/>
    </location>
</feature>
<dbReference type="PANTHER" id="PTHR21738:SF0">
    <property type="entry name" value="RIBOSOMAL RNA PROCESSING PROTEIN 36 HOMOLOG"/>
    <property type="match status" value="1"/>
</dbReference>
<organism evidence="8">
    <name type="scientific">Sexangularia sp. CB-2014</name>
    <dbReference type="NCBI Taxonomy" id="1486929"/>
    <lineage>
        <taxon>Eukaryota</taxon>
        <taxon>Amoebozoa</taxon>
        <taxon>Tubulinea</taxon>
        <taxon>Elardia</taxon>
        <taxon>Arcellinida</taxon>
        <taxon>Arcellinida incertae sedis</taxon>
        <taxon>Sexangularia</taxon>
    </lineage>
</organism>
<evidence type="ECO:0000256" key="1">
    <source>
        <dbReference type="ARBA" id="ARBA00004604"/>
    </source>
</evidence>
<keyword evidence="5 6" id="KW-0539">Nucleus</keyword>
<feature type="region of interest" description="Disordered" evidence="7">
    <location>
        <begin position="101"/>
        <end position="123"/>
    </location>
</feature>
<feature type="region of interest" description="Disordered" evidence="7">
    <location>
        <begin position="160"/>
        <end position="197"/>
    </location>
</feature>